<dbReference type="HAMAP" id="MF_00022">
    <property type="entry name" value="Glu_tRNA_synth_type1"/>
    <property type="match status" value="1"/>
</dbReference>
<evidence type="ECO:0000256" key="6">
    <source>
        <dbReference type="ARBA" id="ARBA00023146"/>
    </source>
</evidence>
<comment type="subunit">
    <text evidence="7">Monomer.</text>
</comment>
<proteinExistence type="inferred from homology"/>
<dbReference type="EC" id="6.1.1.17" evidence="7"/>
<dbReference type="InterPro" id="IPR020751">
    <property type="entry name" value="aa-tRNA-synth_I_codon-bd_sub2"/>
</dbReference>
<dbReference type="Gene3D" id="1.10.10.350">
    <property type="match status" value="1"/>
</dbReference>
<evidence type="ECO:0000256" key="4">
    <source>
        <dbReference type="ARBA" id="ARBA00022840"/>
    </source>
</evidence>
<comment type="catalytic activity">
    <reaction evidence="7">
        <text>tRNA(Glu) + L-glutamate + ATP = L-glutamyl-tRNA(Glu) + AMP + diphosphate</text>
        <dbReference type="Rhea" id="RHEA:23540"/>
        <dbReference type="Rhea" id="RHEA-COMP:9663"/>
        <dbReference type="Rhea" id="RHEA-COMP:9680"/>
        <dbReference type="ChEBI" id="CHEBI:29985"/>
        <dbReference type="ChEBI" id="CHEBI:30616"/>
        <dbReference type="ChEBI" id="CHEBI:33019"/>
        <dbReference type="ChEBI" id="CHEBI:78442"/>
        <dbReference type="ChEBI" id="CHEBI:78520"/>
        <dbReference type="ChEBI" id="CHEBI:456215"/>
        <dbReference type="EC" id="6.1.1.17"/>
    </reaction>
</comment>
<dbReference type="InterPro" id="IPR014729">
    <property type="entry name" value="Rossmann-like_a/b/a_fold"/>
</dbReference>
<dbReference type="GO" id="GO:0006424">
    <property type="term" value="P:glutamyl-tRNA aminoacylation"/>
    <property type="evidence" value="ECO:0007669"/>
    <property type="project" value="UniProtKB-UniRule"/>
</dbReference>
<protein>
    <recommendedName>
        <fullName evidence="7">Glutamate--tRNA ligase</fullName>
        <ecNumber evidence="7">6.1.1.17</ecNumber>
    </recommendedName>
    <alternativeName>
        <fullName evidence="7">Glutamyl-tRNA synthetase</fullName>
        <shortName evidence="7">GluRS</shortName>
    </alternativeName>
</protein>
<dbReference type="PANTHER" id="PTHR43311:SF2">
    <property type="entry name" value="GLUTAMATE--TRNA LIGASE, MITOCHONDRIAL-RELATED"/>
    <property type="match status" value="1"/>
</dbReference>
<evidence type="ECO:0000256" key="2">
    <source>
        <dbReference type="ARBA" id="ARBA00022598"/>
    </source>
</evidence>
<evidence type="ECO:0000256" key="5">
    <source>
        <dbReference type="ARBA" id="ARBA00022917"/>
    </source>
</evidence>
<keyword evidence="2 7" id="KW-0436">Ligase</keyword>
<dbReference type="InterPro" id="IPR008925">
    <property type="entry name" value="aa_tRNA-synth_I_cd-bd_sf"/>
</dbReference>
<dbReference type="GO" id="GO:0000049">
    <property type="term" value="F:tRNA binding"/>
    <property type="evidence" value="ECO:0007669"/>
    <property type="project" value="InterPro"/>
</dbReference>
<dbReference type="Proteomes" id="UP000823613">
    <property type="component" value="Unassembled WGS sequence"/>
</dbReference>
<comment type="function">
    <text evidence="7">Catalyzes the attachment of glutamate to tRNA(Glu) in a two-step reaction: glutamate is first activated by ATP to form Glu-AMP and then transferred to the acceptor end of tRNA(Glu).</text>
</comment>
<dbReference type="InterPro" id="IPR020058">
    <property type="entry name" value="Glu/Gln-tRNA-synth_Ib_cat-dom"/>
</dbReference>
<sequence>MNELEELAELIFPNVDKTISDLEKMFPLRNLKEGAKVTRFAPSPTGFLHTGSLFTSMISYKIAKDTGGVFYVRLEDTDTKREIEGSGEKLIAQLNDFDIVPSEGYLGNKEVGNYGPYKQSERKWIYDIVIKEMIKKGLAYPCFASESDLAKLREEQTKNKEITGYYGKYAIYRNLETSKAIQYIKEGKPFVIRFKSSGNHLNKIKVHDEIRGDLELTENDQDIVIMKSDGLPTYHFAHVVDDHFMHTSLVTRGEEWLSSLPIHVELFKALNFKLPKYAHLPVIMKLDNGSRRKLSKRKDKEASVDYFLESGYEPKAILVYLMTIANSNYEDFLVTSKDYDLDHFKFNLKKMSLDGALFDNDKLNYYGKEILSKMNKEEISLKAYEYAKKYDLKLKEFIEKDFNRFKEIMNIEREKKNPRKDYAKYGDIYEIIKFFDGNEYIKLIDESTFKFKETLTLEKVKEFLNEYLKTNYLDYEIENDWFNNVKETAKKVGFCIDNKIYKENPSDYIGNVNDACEILRVSLTSRNITPNLFSIMKILGKDECTKRFNFFLKRLNNI</sequence>
<dbReference type="GO" id="GO:0005829">
    <property type="term" value="C:cytosol"/>
    <property type="evidence" value="ECO:0007669"/>
    <property type="project" value="TreeGrafter"/>
</dbReference>
<feature type="binding site" evidence="7">
    <location>
        <position position="296"/>
    </location>
    <ligand>
        <name>ATP</name>
        <dbReference type="ChEBI" id="CHEBI:30616"/>
    </ligand>
</feature>
<reference evidence="9" key="2">
    <citation type="journal article" date="2021" name="PeerJ">
        <title>Extensive microbial diversity within the chicken gut microbiome revealed by metagenomics and culture.</title>
        <authorList>
            <person name="Gilroy R."/>
            <person name="Ravi A."/>
            <person name="Getino M."/>
            <person name="Pursley I."/>
            <person name="Horton D.L."/>
            <person name="Alikhan N.F."/>
            <person name="Baker D."/>
            <person name="Gharbi K."/>
            <person name="Hall N."/>
            <person name="Watson M."/>
            <person name="Adriaenssens E.M."/>
            <person name="Foster-Nyarko E."/>
            <person name="Jarju S."/>
            <person name="Secka A."/>
            <person name="Antonio M."/>
            <person name="Oren A."/>
            <person name="Chaudhuri R.R."/>
            <person name="La Ragione R."/>
            <person name="Hildebrand F."/>
            <person name="Pallen M.J."/>
        </authorList>
    </citation>
    <scope>NUCLEOTIDE SEQUENCE</scope>
    <source>
        <strain evidence="9">11159</strain>
    </source>
</reference>
<dbReference type="Gene3D" id="3.40.50.620">
    <property type="entry name" value="HUPs"/>
    <property type="match status" value="1"/>
</dbReference>
<feature type="short sequence motif" description="'KMSKS' region" evidence="7">
    <location>
        <begin position="293"/>
        <end position="297"/>
    </location>
</feature>
<dbReference type="SUPFAM" id="SSF52374">
    <property type="entry name" value="Nucleotidylyl transferase"/>
    <property type="match status" value="1"/>
</dbReference>
<keyword evidence="3 7" id="KW-0547">Nucleotide-binding</keyword>
<comment type="caution">
    <text evidence="9">The sequence shown here is derived from an EMBL/GenBank/DDBJ whole genome shotgun (WGS) entry which is preliminary data.</text>
</comment>
<keyword evidence="7" id="KW-0963">Cytoplasm</keyword>
<name>A0A9D9GX05_9BACL</name>
<keyword evidence="4 7" id="KW-0067">ATP-binding</keyword>
<dbReference type="PANTHER" id="PTHR43311">
    <property type="entry name" value="GLUTAMATE--TRNA LIGASE"/>
    <property type="match status" value="1"/>
</dbReference>
<evidence type="ECO:0000313" key="10">
    <source>
        <dbReference type="Proteomes" id="UP000823613"/>
    </source>
</evidence>
<evidence type="ECO:0000259" key="8">
    <source>
        <dbReference type="Pfam" id="PF00749"/>
    </source>
</evidence>
<feature type="short sequence motif" description="'HIGH' region" evidence="7">
    <location>
        <begin position="42"/>
        <end position="52"/>
    </location>
</feature>
<gene>
    <name evidence="7" type="primary">gltX</name>
    <name evidence="9" type="ORF">IAC58_04900</name>
</gene>
<dbReference type="AlphaFoldDB" id="A0A9D9GX05"/>
<dbReference type="GO" id="GO:0004818">
    <property type="term" value="F:glutamate-tRNA ligase activity"/>
    <property type="evidence" value="ECO:0007669"/>
    <property type="project" value="UniProtKB-UniRule"/>
</dbReference>
<feature type="domain" description="Glutamyl/glutaminyl-tRNA synthetase class Ib catalytic" evidence="8">
    <location>
        <begin position="37"/>
        <end position="328"/>
    </location>
</feature>
<keyword evidence="5 7" id="KW-0648">Protein biosynthesis</keyword>
<evidence type="ECO:0000313" key="9">
    <source>
        <dbReference type="EMBL" id="MBO8427864.1"/>
    </source>
</evidence>
<dbReference type="GO" id="GO:0005524">
    <property type="term" value="F:ATP binding"/>
    <property type="evidence" value="ECO:0007669"/>
    <property type="project" value="UniProtKB-UniRule"/>
</dbReference>
<evidence type="ECO:0000256" key="1">
    <source>
        <dbReference type="ARBA" id="ARBA00007894"/>
    </source>
</evidence>
<comment type="subcellular location">
    <subcellularLocation>
        <location evidence="7">Cytoplasm</location>
    </subcellularLocation>
</comment>
<dbReference type="InterPro" id="IPR004527">
    <property type="entry name" value="Glu-tRNA-ligase_bac/mito"/>
</dbReference>
<dbReference type="InterPro" id="IPR000924">
    <property type="entry name" value="Glu/Gln-tRNA-synth"/>
</dbReference>
<dbReference type="SUPFAM" id="SSF48163">
    <property type="entry name" value="An anticodon-binding domain of class I aminoacyl-tRNA synthetases"/>
    <property type="match status" value="1"/>
</dbReference>
<dbReference type="PRINTS" id="PR00987">
    <property type="entry name" value="TRNASYNTHGLU"/>
</dbReference>
<dbReference type="EMBL" id="JADIMY010000096">
    <property type="protein sequence ID" value="MBO8427864.1"/>
    <property type="molecule type" value="Genomic_DNA"/>
</dbReference>
<keyword evidence="6 7" id="KW-0030">Aminoacyl-tRNA synthetase</keyword>
<dbReference type="InterPro" id="IPR049940">
    <property type="entry name" value="GluQ/Sye"/>
</dbReference>
<organism evidence="9 10">
    <name type="scientific">Candidatus Onthovivens merdipullorum</name>
    <dbReference type="NCBI Taxonomy" id="2840889"/>
    <lineage>
        <taxon>Bacteria</taxon>
        <taxon>Bacillati</taxon>
        <taxon>Bacillota</taxon>
        <taxon>Bacilli</taxon>
        <taxon>Bacillales</taxon>
        <taxon>Candidatus Onthovivens</taxon>
    </lineage>
</organism>
<comment type="caution">
    <text evidence="7">Lacks conserved residue(s) required for the propagation of feature annotation.</text>
</comment>
<comment type="similarity">
    <text evidence="1 7">Belongs to the class-I aminoacyl-tRNA synthetase family. Glutamate--tRNA ligase type 1 subfamily.</text>
</comment>
<evidence type="ECO:0000256" key="3">
    <source>
        <dbReference type="ARBA" id="ARBA00022741"/>
    </source>
</evidence>
<reference evidence="9" key="1">
    <citation type="submission" date="2020-10" db="EMBL/GenBank/DDBJ databases">
        <authorList>
            <person name="Gilroy R."/>
        </authorList>
    </citation>
    <scope>NUCLEOTIDE SEQUENCE</scope>
    <source>
        <strain evidence="9">11159</strain>
    </source>
</reference>
<accession>A0A9D9GX05</accession>
<dbReference type="NCBIfam" id="TIGR00464">
    <property type="entry name" value="gltX_bact"/>
    <property type="match status" value="1"/>
</dbReference>
<dbReference type="Pfam" id="PF00749">
    <property type="entry name" value="tRNA-synt_1c"/>
    <property type="match status" value="1"/>
</dbReference>
<evidence type="ECO:0000256" key="7">
    <source>
        <dbReference type="HAMAP-Rule" id="MF_00022"/>
    </source>
</evidence>